<keyword evidence="7" id="KW-1185">Reference proteome</keyword>
<dbReference type="GO" id="GO:0008061">
    <property type="term" value="F:chitin binding"/>
    <property type="evidence" value="ECO:0007669"/>
    <property type="project" value="UniProtKB-KW"/>
</dbReference>
<feature type="transmembrane region" description="Helical" evidence="4">
    <location>
        <begin position="4495"/>
        <end position="4518"/>
    </location>
</feature>
<dbReference type="InParanoid" id="A0A2K3CNK7"/>
<keyword evidence="1" id="KW-0147">Chitin-binding</keyword>
<dbReference type="RefSeq" id="XP_042914280.1">
    <property type="nucleotide sequence ID" value="XM_043072829.1"/>
</dbReference>
<dbReference type="Gramene" id="PNW69869">
    <property type="protein sequence ID" value="PNW69869"/>
    <property type="gene ID" value="CHLRE_18g750047v5"/>
</dbReference>
<feature type="compositionally biased region" description="Pro residues" evidence="3">
    <location>
        <begin position="4119"/>
        <end position="4138"/>
    </location>
</feature>
<feature type="chain" id="PRO_5014353105" evidence="5">
    <location>
        <begin position="30"/>
        <end position="4534"/>
    </location>
</feature>
<evidence type="ECO:0000256" key="1">
    <source>
        <dbReference type="ARBA" id="ARBA00022669"/>
    </source>
</evidence>
<evidence type="ECO:0000256" key="3">
    <source>
        <dbReference type="SAM" id="MobiDB-lite"/>
    </source>
</evidence>
<evidence type="ECO:0000256" key="2">
    <source>
        <dbReference type="ARBA" id="ARBA00023157"/>
    </source>
</evidence>
<dbReference type="PANTHER" id="PTHR23301:SF0">
    <property type="entry name" value="CHITIN-BINDING TYPE-2 DOMAIN-CONTAINING PROTEIN-RELATED"/>
    <property type="match status" value="1"/>
</dbReference>
<reference evidence="6 7" key="1">
    <citation type="journal article" date="2007" name="Science">
        <title>The Chlamydomonas genome reveals the evolution of key animal and plant functions.</title>
        <authorList>
            <person name="Merchant S.S."/>
            <person name="Prochnik S.E."/>
            <person name="Vallon O."/>
            <person name="Harris E.H."/>
            <person name="Karpowicz S.J."/>
            <person name="Witman G.B."/>
            <person name="Terry A."/>
            <person name="Salamov A."/>
            <person name="Fritz-Laylin L.K."/>
            <person name="Marechal-Drouard L."/>
            <person name="Marshall W.F."/>
            <person name="Qu L.H."/>
            <person name="Nelson D.R."/>
            <person name="Sanderfoot A.A."/>
            <person name="Spalding M.H."/>
            <person name="Kapitonov V.V."/>
            <person name="Ren Q."/>
            <person name="Ferris P."/>
            <person name="Lindquist E."/>
            <person name="Shapiro H."/>
            <person name="Lucas S.M."/>
            <person name="Grimwood J."/>
            <person name="Schmutz J."/>
            <person name="Cardol P."/>
            <person name="Cerutti H."/>
            <person name="Chanfreau G."/>
            <person name="Chen C.L."/>
            <person name="Cognat V."/>
            <person name="Croft M.T."/>
            <person name="Dent R."/>
            <person name="Dutcher S."/>
            <person name="Fernandez E."/>
            <person name="Fukuzawa H."/>
            <person name="Gonzalez-Ballester D."/>
            <person name="Gonzalez-Halphen D."/>
            <person name="Hallmann A."/>
            <person name="Hanikenne M."/>
            <person name="Hippler M."/>
            <person name="Inwood W."/>
            <person name="Jabbari K."/>
            <person name="Kalanon M."/>
            <person name="Kuras R."/>
            <person name="Lefebvre P.A."/>
            <person name="Lemaire S.D."/>
            <person name="Lobanov A.V."/>
            <person name="Lohr M."/>
            <person name="Manuell A."/>
            <person name="Meier I."/>
            <person name="Mets L."/>
            <person name="Mittag M."/>
            <person name="Mittelmeier T."/>
            <person name="Moroney J.V."/>
            <person name="Moseley J."/>
            <person name="Napoli C."/>
            <person name="Nedelcu A.M."/>
            <person name="Niyogi K."/>
            <person name="Novoselov S.V."/>
            <person name="Paulsen I.T."/>
            <person name="Pazour G."/>
            <person name="Purton S."/>
            <person name="Ral J.P."/>
            <person name="Riano-Pachon D.M."/>
            <person name="Riekhof W."/>
            <person name="Rymarquis L."/>
            <person name="Schroda M."/>
            <person name="Stern D."/>
            <person name="Umen J."/>
            <person name="Willows R."/>
            <person name="Wilson N."/>
            <person name="Zimmer S.L."/>
            <person name="Allmer J."/>
            <person name="Balk J."/>
            <person name="Bisova K."/>
            <person name="Chen C.J."/>
            <person name="Elias M."/>
            <person name="Gendler K."/>
            <person name="Hauser C."/>
            <person name="Lamb M.R."/>
            <person name="Ledford H."/>
            <person name="Long J.C."/>
            <person name="Minagawa J."/>
            <person name="Page M.D."/>
            <person name="Pan J."/>
            <person name="Pootakham W."/>
            <person name="Roje S."/>
            <person name="Rose A."/>
            <person name="Stahlberg E."/>
            <person name="Terauchi A.M."/>
            <person name="Yang P."/>
            <person name="Ball S."/>
            <person name="Bowler C."/>
            <person name="Dieckmann C.L."/>
            <person name="Gladyshev V.N."/>
            <person name="Green P."/>
            <person name="Jorgensen R."/>
            <person name="Mayfield S."/>
            <person name="Mueller-Roeber B."/>
            <person name="Rajamani S."/>
            <person name="Sayre R.T."/>
            <person name="Brokstein P."/>
            <person name="Dubchak I."/>
            <person name="Goodstein D."/>
            <person name="Hornick L."/>
            <person name="Huang Y.W."/>
            <person name="Jhaveri J."/>
            <person name="Luo Y."/>
            <person name="Martinez D."/>
            <person name="Ngau W.C."/>
            <person name="Otillar B."/>
            <person name="Poliakov A."/>
            <person name="Porter A."/>
            <person name="Szajkowski L."/>
            <person name="Werner G."/>
            <person name="Zhou K."/>
            <person name="Grigoriev I.V."/>
            <person name="Rokhsar D.S."/>
            <person name="Grossman A.R."/>
        </authorList>
    </citation>
    <scope>NUCLEOTIDE SEQUENCE [LARGE SCALE GENOMIC DNA]</scope>
    <source>
        <strain evidence="7">CC-503</strain>
    </source>
</reference>
<dbReference type="OrthoDB" id="555861at2759"/>
<dbReference type="Proteomes" id="UP000006906">
    <property type="component" value="Unassembled WGS sequence"/>
</dbReference>
<feature type="signal peptide" evidence="5">
    <location>
        <begin position="1"/>
        <end position="29"/>
    </location>
</feature>
<dbReference type="STRING" id="3055.A0A2K3CNK7"/>
<organism evidence="6 7">
    <name type="scientific">Chlamydomonas reinhardtii</name>
    <name type="common">Chlamydomonas smithii</name>
    <dbReference type="NCBI Taxonomy" id="3055"/>
    <lineage>
        <taxon>Eukaryota</taxon>
        <taxon>Viridiplantae</taxon>
        <taxon>Chlorophyta</taxon>
        <taxon>core chlorophytes</taxon>
        <taxon>Chlorophyceae</taxon>
        <taxon>CS clade</taxon>
        <taxon>Chlamydomonadales</taxon>
        <taxon>Chlamydomonadaceae</taxon>
        <taxon>Chlamydomonas</taxon>
    </lineage>
</organism>
<keyword evidence="4" id="KW-0472">Membrane</keyword>
<evidence type="ECO:0000313" key="7">
    <source>
        <dbReference type="Proteomes" id="UP000006906"/>
    </source>
</evidence>
<sequence length="4534" mass="447501">MAASSPLVRLRRLALPLALVALCAAAAHGQTLTSAFLTSSTSVTVTLSNSTGPSSDCRNAFSYFDLNNGTKASPFANCTANGTFTVLLTLASAGTYAAGDQLNIKVNQTTLNTTAGAPFVAAAVAVAVPPVVGAATLTASRTVVVKLPLSGNTVPDSFATNMTVCGGAVELRAAGASAAKVAPFEACSLAADVLTLTLKSAGTYAPGDTVNVVNGQSTLRFGTTAYAPLASGSVIRPTLTSVSLSSTTTILIGTSGPASLPGNASAAVCNAVFDIALKNGTVLPGALSACSVGPGVTAITAALANGTAYSDGMTVTLKANQTALKAGDQTAAAPLFVPPTAALAIAPTILSASLTAADTITVVLPVASSLDTSACNSAFELRAAASSTAKSSPFSACSLAVNNTQAVLTLASASTYTSGDILDIKSGNDKLLAGSTAYVPQSVTVLPTITTATLVSSTVVRVALPVVSSIPAPYSADDCARSIVVAAASSTAAKAISACALSADKKALLVTLAAAYQPGDTVNVRTGQWQLRAGASVTLGPNYIASAAPAPILPGLSAATLTSATQVVVTLPAASSVPATFSVSDCNAAVDLVSAAGASKDTPFAACALGSGNATLILNLTASAYAIGDTVSVKASQTTLKVGNTSYTPYSVPITPVLLPTTTAVLVSETSISVTLPTGFNSYLPSTANASDCNAAFVLVSATGTAKTAPYTSCTVSGTTLTLGVAAGTYAAGDSVNVKTGNSLFLGASSTGPAYVPAVNATQITPTIVAASLVSTTNVFVTLSAAASPSAFNGTLCNDALEVTGGSATVFLNCTLTSDGKGINLLLSTASSVSTSNTINVKASQTMLKAAGSDAASSPAFARLGSPIAVADARLNAAFLTSASTIVAKLGARAVASDGFSCNSVFALLMTNGSVRASSPFTACTLSTDGLTATLTTTTYVSNDRLNVRSSNTIMTVLAATGPNYPNVSADASAVTINPAISSAMATSATTVIVPLPIASNLAGACSGALEVKSSGGTSKTVDSCTLNTAKTQLTVTLNSGTPFAQGDTIAILSANTGLTATDASGAPYRPVTGASAITIAPTVGTAQAISSTTITVVLPATTNAASTLTADACASAIDVSGKSFSSCTISGTTLTIVLAGTYAASDRINVKADQKVLRLGTGASAAYYVPLPSSAAVIPTIASAKAISRSVIIATLPVGSTFVSGANASVAVADQTLCAAALSVVSTLLTDAGACNLTSSTSLRITLAAATYNPGDAITVADAQTALYAGTGLVSGQTYQNRALKISPAYLLSTVVATASDTIVVTLPVESTVFDSTGTQITADLTGDQCASIVEVKAGTTAKKFASCAVSGVSSGRGTVLTVKLLGNTTDVYASGDTFNFKDTNALLLAGTTSAAVAYAALPTAATIAPTIVSAVALTADTIRITLPSASGFMVSGAASTTIAAANCDFLVFNPVRTAKTDTACNITGSTLTITLNTAITGTTTVNIVTSQTKLVAGTGTSGPAFVPAGSPIAISPGFLTSPAVARSLTQLVVSLPFTSNVGASASWTGTQAQCNSVVEVLAGGVEGSLRTLHATTNPCVLSGGNVLTLNLAATDSFAPGDTVRIKSGNTRLLMDTAGTAPYVQGTAVPITLGAVTSAVATKDTEIVVTLPMTVALVKAGAAVTQLGKTDCLLVVTLAGTIADVATACVLTGGNKLTITTTGSYTPGTTTVQFGNTDASVKLLTGAGLTGPAVVALSSVQSVNPGYISSAATSTASQFVITLPQQIGATGTITQVNCDAALEVLQANGTTRVLSGDCTRTTSGGVSTITVPLTTNIAIGDTVRIKASSSGITTATGSLQYAATAAVPIQPGHVSYAAAIATDKFVVTLPYASTLAAGAVCSDTVNVKSDTNANVETGCTLSLDSTGIYLTVDLADTNTLVATFKVTFKSAQTALTVGTTKWAPLSAGVYSLDSATWGTSVMKVVAVSSTVIEVTLPMVSYLGELSATACGQVITVAGNTLASSGTACKLISTPTGTNNIMQVTLQSAYVAGGLQLTNTGGALKAGSSTGTAYGAVAAVTIKPTFASAVATGLRTVVVTLPATSTVYKLTPTCTGTGASGACSTGTPTCASGSPACSDGTGTYSCTSSTPSTCADPTTSCAFGTKTCAQTDGSFDATQLTCTTAVAGSMSAGCAAGTAVCFDQASTTAAQCASTATTDLSPACTVANVNTPTCVGGSVTSADACLTYAGSPISPVCTGGAFACAAAAGPMCVQSATPVCPSTFSSSCSSGSPSCTQTAGLTTPGCTSGGTLTCSKTATCDAEAATPTCAQVFATFTGGASVTTCTNPSSDSTQPITTTLTLGADWALGDKLTVNAAQATTTATSYLKAGTATGLVYTSKPSGDVVIYPSITLAVLTSSKTITVTLPVAASVPSTGLSAADCNNIFTLYAGATAKSNVFAGCSLAADKVTFTLTLVAAASATATTTTYAAGDFINIKSGQSLLKADSTTAANRLAFAPHPDGLPVVATIVSAVVTAGVGSGTGIVRVQLPIASDLAKADCDNTDIGVLDNAGTAQALAGTGGCALSTDKTVLTITLAGSVTASWFTTSPYMRVRILSQATLGLKAGSSSGYAYITTDTSVLATVRAFDVASATPQSIVSATAVGPTRLELALPAVTTINPANGCPSSLTLSRTLSNCSLDDTGKLLTVFTTAAYQSADTVQVVASQALKYMAGDTATSYPALGSALTIAPAIVSAYTVDASTIAVTLPVASSFYVTTTRTATLDAVDCDKIITVLKAGVVNGAGAIASAGNRRTLLTTGACTLGTASAGGTTITVKLSGAIYDAGDAVDIPDTNAGLNGATATSNPLYADSNSGPKYVARRSPVVIEPRLVSASAVGAQSVEVVLPAASAIIDSSNAVVATPSSSQCAAIAVVSGKTVTSCSLSTDGLTLTLGLSATFAPGDTVNIVSGQTMLRVWKASVGAGYEAFGPVYTPSAAALAITIGYFVSAYAPDTQTVVITLPFTAKLYDYAPATGASTAEITRTATAPTKGNCDSIVRIASRTLASTPAALTDPTCTLSGTTLTVKLASTTLSAGDQAFFGSGTDAILRGVATGTVGLTSTTYLTTAATTATTGAVTIHPSVTSAIATDSTTIKVTLPFNAWIHASITSLNASDCGNLLTFTPAKTLAAASSCSFASNVITVKLSGDGTSGTFASGDTVNIAAANAATLTYPLRAGSSSGPLYGPGAAVTIVPKIAAAQAIAPLTVEITLSAPSYLPDALTQTECAALLTFTPSKTLFATTPCALDSTKTVLTVKLASGSEFANGDQVNIHATTNTGTKALRAGSDVTGLLYTASDSPIDINPAIQSAAATSATSIAVTLPVGSTLYVSGATASISAADCAKVLEVKRGTAALTLESSAACAIATSGSSTTLTVTLASGQAFAAGDTVNIVAANSAGTTTTAVLQATNGGSGKKYVARRSAVVIAPGYLGGVPATGMAYAVGTSTLMVQLPVVSSIAADNNCANVVTVQKIATPATARTVTGACTVSSSQGAGYYLIVNAPYTPGDEILIKTGNTALVGGSDPATGAPYVATTALPIRANFDDAILTAPTTVLVTLAAPTAVSLPDKEACDAVFVFSGAGNTTKTTSPIASCSRASDGLSVTITLTSADAYVPGDALDIKKNQAAATVGSASDTPSTLTTLVPLPVPTTISPRPFGAAATLVAPTSVAFSLPAVSSLPAATAAADCNAAVRYTDVAGVDAVNPFTSCALTPDTKGVALNTASPIYKAGDVMNIKWTNTVLRWGPQASGAAYYPADADVPVFATVATATLVDPSTVVVNLPAPSAVPDNFTVPDCLRAIEFKTAAGVTKNGTVASCMLMPDRLGLQVKLLSAGNFSAGDTVNIKPQQAELRVSALATGPSYVPKLAAQVVNPALFANANLTSATAITVRLPFASTLATGADCKAVLALLGAGGVAKNVSSCSLGADGVTLAVTIPAASFVGGDVLNIVPGQRALTLADGTTAYVPSKAGVLVTPNIVSATLTNATIVTVALPTASVLTSTAAADCNAAVVIARNGSAVASPLSACAVSADGLSLTLTAAATYKPMSGDTVDVAVSQTVLRAGSATGPAYVPRPSPALITVPSPPPSPPPSPAPSPPPSPPLSTANYSARGLATGPLSCNVLIGDLTVTTTSGNFTGMASYAGKDASYKGSCKDAVTGAVYTDDTVASTLPAGLTGLVLSPVTALASVWDLKSVADLANTNKDYLRLLGVPVNASAYGTAVQLLAYDYYVKGFVALETPAVAVLNVEGMVAANLLMYTKFFDGLNASVAGRDITAAQALAAGQYALAAVLEDSSAPINTTDPASILALLNVTYSVLTANATSAGRRLLQTAPAPFTQLQAQATALAAAAAGSNALVAAQQARLITAINAGTSISAAELTNIINEASKVIVAQSTVIATAASGLGSGAISPASFTSSYTGSALTTLVAQQQLAATPGSDVTAGPAPSPPSDKKKSNTGLIVGLVVGLVGGAIVITLIVVFIVMRRRKQNVAAAGQATA</sequence>
<keyword evidence="5" id="KW-0732">Signal</keyword>
<accession>A0A2K3CNK7</accession>
<keyword evidence="4" id="KW-0812">Transmembrane</keyword>
<dbReference type="ExpressionAtlas" id="A0A2K3CNK7">
    <property type="expression patterns" value="baseline and differential"/>
</dbReference>
<keyword evidence="2" id="KW-1015">Disulfide bond</keyword>
<dbReference type="PaxDb" id="3055-EDP01874"/>
<gene>
    <name evidence="6" type="ORF">CHLRE_18g750047v5</name>
</gene>
<dbReference type="PANTHER" id="PTHR23301">
    <property type="entry name" value="CHITIN BINDING PERITROPHIN-A"/>
    <property type="match status" value="1"/>
</dbReference>
<dbReference type="KEGG" id="cre:CHLRE_18g750047v5"/>
<feature type="region of interest" description="Disordered" evidence="3">
    <location>
        <begin position="4102"/>
        <end position="4144"/>
    </location>
</feature>
<proteinExistence type="predicted"/>
<name>A0A2K3CNK7_CHLRE</name>
<dbReference type="EMBL" id="KZ454945">
    <property type="protein sequence ID" value="PNW69869.1"/>
    <property type="molecule type" value="Genomic_DNA"/>
</dbReference>
<dbReference type="InterPro" id="IPR051940">
    <property type="entry name" value="Chitin_bind-dev_reg"/>
</dbReference>
<keyword evidence="4" id="KW-1133">Transmembrane helix</keyword>
<dbReference type="GeneID" id="5720814"/>
<evidence type="ECO:0000256" key="4">
    <source>
        <dbReference type="SAM" id="Phobius"/>
    </source>
</evidence>
<evidence type="ECO:0000256" key="5">
    <source>
        <dbReference type="SAM" id="SignalP"/>
    </source>
</evidence>
<protein>
    <submittedName>
        <fullName evidence="6">Uncharacterized protein</fullName>
    </submittedName>
</protein>
<evidence type="ECO:0000313" key="6">
    <source>
        <dbReference type="EMBL" id="PNW69869.1"/>
    </source>
</evidence>